<dbReference type="Proteomes" id="UP000216063">
    <property type="component" value="Unassembled WGS sequence"/>
</dbReference>
<accession>A0A255E128</accession>
<dbReference type="AlphaFoldDB" id="A0A255E128"/>
<proteinExistence type="predicted"/>
<dbReference type="RefSeq" id="WP_094477125.1">
    <property type="nucleotide sequence ID" value="NZ_NOZR01000003.1"/>
</dbReference>
<protein>
    <submittedName>
        <fullName evidence="1">Uncharacterized protein</fullName>
    </submittedName>
</protein>
<reference evidence="1 2" key="1">
    <citation type="submission" date="2017-07" db="EMBL/GenBank/DDBJ databases">
        <title>The new phylogeny of genus Mycobacterium.</title>
        <authorList>
            <person name="Tortoli E."/>
            <person name="Trovato A."/>
            <person name="Cirillo D.M."/>
        </authorList>
    </citation>
    <scope>NUCLEOTIDE SEQUENCE [LARGE SCALE GENOMIC DNA]</scope>
    <source>
        <strain evidence="1 2">ATCC 33027</strain>
    </source>
</reference>
<dbReference type="Pfam" id="PF19800">
    <property type="entry name" value="DUF6283"/>
    <property type="match status" value="1"/>
</dbReference>
<dbReference type="InterPro" id="IPR046250">
    <property type="entry name" value="DUF6283"/>
</dbReference>
<dbReference type="OrthoDB" id="4351072at2"/>
<evidence type="ECO:0000313" key="1">
    <source>
        <dbReference type="EMBL" id="OYN81753.1"/>
    </source>
</evidence>
<keyword evidence="2" id="KW-1185">Reference proteome</keyword>
<dbReference type="EMBL" id="NOZR01000003">
    <property type="protein sequence ID" value="OYN81753.1"/>
    <property type="molecule type" value="Genomic_DNA"/>
</dbReference>
<sequence>MTGSLPHKRYPCNECPWRRDTPPGKFPAERYEALRSTAGEAGHERPLGSPIFACHKTDEGKEQACAGWLATVGIEHIGMRLAVVTNRLPGSVFQPGDDWPELFDTYDEMAETQGV</sequence>
<comment type="caution">
    <text evidence="1">The sequence shown here is derived from an EMBL/GenBank/DDBJ whole genome shotgun (WGS) entry which is preliminary data.</text>
</comment>
<name>A0A255E128_9MYCO</name>
<evidence type="ECO:0000313" key="2">
    <source>
        <dbReference type="Proteomes" id="UP000216063"/>
    </source>
</evidence>
<gene>
    <name evidence="1" type="ORF">CG716_05255</name>
</gene>
<organism evidence="1 2">
    <name type="scientific">Mycolicibacterium sphagni</name>
    <dbReference type="NCBI Taxonomy" id="1786"/>
    <lineage>
        <taxon>Bacteria</taxon>
        <taxon>Bacillati</taxon>
        <taxon>Actinomycetota</taxon>
        <taxon>Actinomycetes</taxon>
        <taxon>Mycobacteriales</taxon>
        <taxon>Mycobacteriaceae</taxon>
        <taxon>Mycolicibacterium</taxon>
    </lineage>
</organism>